<evidence type="ECO:0000313" key="2">
    <source>
        <dbReference type="EMBL" id="EAR10684.1"/>
    </source>
</evidence>
<dbReference type="AlphaFoldDB" id="A4BB71"/>
<gene>
    <name evidence="2" type="ORF">MED297_11730</name>
</gene>
<sequence length="121" mass="14165">MARIVFRLNHVPEPEADAVRELLAEHGFDYYETHEGRWGLSVAAIWLKHDEDFERARELIDKFQATHSTAMRDEFEQAKRDGKIPTFWQLLKSSPLLFIAYWGLIIAVALLTVVPMFQFFL</sequence>
<accession>A4BB71</accession>
<dbReference type="OrthoDB" id="5569385at2"/>
<protein>
    <recommendedName>
        <fullName evidence="4">DUF2007 domain-containing protein</fullName>
    </recommendedName>
</protein>
<evidence type="ECO:0000313" key="3">
    <source>
        <dbReference type="Proteomes" id="UP000005953"/>
    </source>
</evidence>
<dbReference type="Proteomes" id="UP000005953">
    <property type="component" value="Unassembled WGS sequence"/>
</dbReference>
<proteinExistence type="predicted"/>
<evidence type="ECO:0000256" key="1">
    <source>
        <dbReference type="SAM" id="Phobius"/>
    </source>
</evidence>
<dbReference type="STRING" id="314283.MED297_11730"/>
<dbReference type="InterPro" id="IPR046162">
    <property type="entry name" value="DUF6164"/>
</dbReference>
<keyword evidence="3" id="KW-1185">Reference proteome</keyword>
<keyword evidence="1" id="KW-1133">Transmembrane helix</keyword>
<feature type="transmembrane region" description="Helical" evidence="1">
    <location>
        <begin position="96"/>
        <end position="120"/>
    </location>
</feature>
<name>A4BB71_9GAMM</name>
<dbReference type="EMBL" id="AAOE01000003">
    <property type="protein sequence ID" value="EAR10684.1"/>
    <property type="molecule type" value="Genomic_DNA"/>
</dbReference>
<comment type="caution">
    <text evidence="2">The sequence shown here is derived from an EMBL/GenBank/DDBJ whole genome shotgun (WGS) entry which is preliminary data.</text>
</comment>
<keyword evidence="1" id="KW-0472">Membrane</keyword>
<organism evidence="2 3">
    <name type="scientific">Reinekea blandensis MED297</name>
    <dbReference type="NCBI Taxonomy" id="314283"/>
    <lineage>
        <taxon>Bacteria</taxon>
        <taxon>Pseudomonadati</taxon>
        <taxon>Pseudomonadota</taxon>
        <taxon>Gammaproteobacteria</taxon>
        <taxon>Oceanospirillales</taxon>
        <taxon>Saccharospirillaceae</taxon>
        <taxon>Reinekea</taxon>
    </lineage>
</organism>
<keyword evidence="1" id="KW-0812">Transmembrane</keyword>
<evidence type="ECO:0008006" key="4">
    <source>
        <dbReference type="Google" id="ProtNLM"/>
    </source>
</evidence>
<dbReference type="Pfam" id="PF19661">
    <property type="entry name" value="DUF6164"/>
    <property type="match status" value="1"/>
</dbReference>
<dbReference type="HOGENOM" id="CLU_135697_0_0_6"/>
<reference evidence="2 3" key="1">
    <citation type="submission" date="2006-02" db="EMBL/GenBank/DDBJ databases">
        <authorList>
            <person name="Pinhassi J."/>
            <person name="Pedros-Alio C."/>
            <person name="Ferriera S."/>
            <person name="Johnson J."/>
            <person name="Kravitz S."/>
            <person name="Halpern A."/>
            <person name="Remington K."/>
            <person name="Beeson K."/>
            <person name="Tran B."/>
            <person name="Rogers Y.-H."/>
            <person name="Friedman R."/>
            <person name="Venter J.C."/>
        </authorList>
    </citation>
    <scope>NUCLEOTIDE SEQUENCE [LARGE SCALE GENOMIC DNA]</scope>
    <source>
        <strain evidence="2 3">MED297</strain>
    </source>
</reference>
<dbReference type="RefSeq" id="WP_008041983.1">
    <property type="nucleotide sequence ID" value="NZ_CH724149.1"/>
</dbReference>